<dbReference type="Pfam" id="PF19663">
    <property type="entry name" value="DUF6166"/>
    <property type="match status" value="1"/>
</dbReference>
<evidence type="ECO:0000313" key="2">
    <source>
        <dbReference type="EMBL" id="QOP46194.1"/>
    </source>
</evidence>
<dbReference type="RefSeq" id="WP_193110417.1">
    <property type="nucleotide sequence ID" value="NZ_CP041406.1"/>
</dbReference>
<protein>
    <submittedName>
        <fullName evidence="2">Uncharacterized protein</fullName>
    </submittedName>
</protein>
<feature type="coiled-coil region" evidence="1">
    <location>
        <begin position="115"/>
        <end position="142"/>
    </location>
</feature>
<accession>A0A7M1B906</accession>
<dbReference type="InterPro" id="IPR046164">
    <property type="entry name" value="DUF6166"/>
</dbReference>
<dbReference type="AlphaFoldDB" id="A0A7M1B906"/>
<dbReference type="KEGG" id="spal:FM071_07765"/>
<evidence type="ECO:0000256" key="1">
    <source>
        <dbReference type="SAM" id="Coils"/>
    </source>
</evidence>
<reference evidence="2 3" key="1">
    <citation type="submission" date="2019-07" db="EMBL/GenBank/DDBJ databases">
        <title>Sulfurimonas paralvinellae sp. nov., a novel mesophilic, hydrogen- and sulfur-oxidizing chemolithoautotroph within the Epsilonproteo- bacteria isolated from a deep-sea hydrothermal vent polychaete nest, reclassification of Thiomicrospira denitrificans as Sulfurimonas denitrificans comb. nov. and emended description of the genus Sulfurimonas.</title>
        <authorList>
            <person name="Wang S."/>
            <person name="Jiang L."/>
            <person name="Shao Z."/>
        </authorList>
    </citation>
    <scope>NUCLEOTIDE SEQUENCE [LARGE SCALE GENOMIC DNA]</scope>
    <source>
        <strain evidence="2 3">GO25</strain>
    </source>
</reference>
<dbReference type="Proteomes" id="UP000593580">
    <property type="component" value="Chromosome"/>
</dbReference>
<organism evidence="2 3">
    <name type="scientific">Sulfurimonas paralvinellae</name>
    <dbReference type="NCBI Taxonomy" id="317658"/>
    <lineage>
        <taxon>Bacteria</taxon>
        <taxon>Pseudomonadati</taxon>
        <taxon>Campylobacterota</taxon>
        <taxon>Epsilonproteobacteria</taxon>
        <taxon>Campylobacterales</taxon>
        <taxon>Sulfurimonadaceae</taxon>
        <taxon>Sulfurimonas</taxon>
    </lineage>
</organism>
<proteinExistence type="predicted"/>
<keyword evidence="3" id="KW-1185">Reference proteome</keyword>
<dbReference type="EMBL" id="CP041406">
    <property type="protein sequence ID" value="QOP46194.1"/>
    <property type="molecule type" value="Genomic_DNA"/>
</dbReference>
<evidence type="ECO:0000313" key="3">
    <source>
        <dbReference type="Proteomes" id="UP000593580"/>
    </source>
</evidence>
<feature type="coiled-coil region" evidence="1">
    <location>
        <begin position="224"/>
        <end position="258"/>
    </location>
</feature>
<keyword evidence="1" id="KW-0175">Coiled coil</keyword>
<name>A0A7M1B906_9BACT</name>
<sequence>MAGNLKGKYFVASRGFYGTNSVTYKNIEIDVAKYNHDYANPITSFDWGNTEKGANLLANAILSTIASPTVARIYANKYTQDVIQKFQEDEWKMEAIEVARWVNKNTNYKIDIDEDDELKAKEDEAKRKEEEAAKEARRIKREEEFQRQVREKLAKRAHDSEKTKKEAHKILTNNVVDNLCKELNIKYETLAKILDVELDTINNWRLENEMPKLARKAMEFYKAGVSFKEKNSQLKAQNNNLQEQLDKKETEMSLFEKDLNNYKKFITSLDIPQIYKKFKEL</sequence>
<gene>
    <name evidence="2" type="ORF">FM071_07765</name>
</gene>